<evidence type="ECO:0000259" key="1">
    <source>
        <dbReference type="PROSITE" id="PS51886"/>
    </source>
</evidence>
<accession>A0A9N9AG51</accession>
<dbReference type="InterPro" id="IPR006571">
    <property type="entry name" value="TLDc_dom"/>
</dbReference>
<organism evidence="2 3">
    <name type="scientific">Ambispora gerdemannii</name>
    <dbReference type="NCBI Taxonomy" id="144530"/>
    <lineage>
        <taxon>Eukaryota</taxon>
        <taxon>Fungi</taxon>
        <taxon>Fungi incertae sedis</taxon>
        <taxon>Mucoromycota</taxon>
        <taxon>Glomeromycotina</taxon>
        <taxon>Glomeromycetes</taxon>
        <taxon>Archaeosporales</taxon>
        <taxon>Ambisporaceae</taxon>
        <taxon>Ambispora</taxon>
    </lineage>
</organism>
<dbReference type="PROSITE" id="PS51886">
    <property type="entry name" value="TLDC"/>
    <property type="match status" value="1"/>
</dbReference>
<dbReference type="PANTHER" id="PTHR45774">
    <property type="entry name" value="BTB/POZ DOMAIN-CONTAINING"/>
    <property type="match status" value="1"/>
</dbReference>
<evidence type="ECO:0000313" key="2">
    <source>
        <dbReference type="EMBL" id="CAG8528387.1"/>
    </source>
</evidence>
<dbReference type="Gene3D" id="1.25.40.420">
    <property type="match status" value="1"/>
</dbReference>
<dbReference type="PANTHER" id="PTHR45774:SF3">
    <property type="entry name" value="BTB (POZ) DOMAIN-CONTAINING 2B-RELATED"/>
    <property type="match status" value="1"/>
</dbReference>
<dbReference type="AlphaFoldDB" id="A0A9N9AG51"/>
<dbReference type="Pfam" id="PF07707">
    <property type="entry name" value="BACK"/>
    <property type="match status" value="1"/>
</dbReference>
<dbReference type="Proteomes" id="UP000789831">
    <property type="component" value="Unassembled WGS sequence"/>
</dbReference>
<dbReference type="OrthoDB" id="298084at2759"/>
<evidence type="ECO:0000313" key="3">
    <source>
        <dbReference type="Proteomes" id="UP000789831"/>
    </source>
</evidence>
<dbReference type="InterPro" id="IPR011705">
    <property type="entry name" value="BACK"/>
</dbReference>
<feature type="domain" description="TLDc" evidence="1">
    <location>
        <begin position="197"/>
        <end position="379"/>
    </location>
</feature>
<proteinExistence type="predicted"/>
<gene>
    <name evidence="2" type="ORF">AGERDE_LOCUS5587</name>
</gene>
<reference evidence="2" key="1">
    <citation type="submission" date="2021-06" db="EMBL/GenBank/DDBJ databases">
        <authorList>
            <person name="Kallberg Y."/>
            <person name="Tangrot J."/>
            <person name="Rosling A."/>
        </authorList>
    </citation>
    <scope>NUCLEOTIDE SEQUENCE</scope>
    <source>
        <strain evidence="2">MT106</strain>
    </source>
</reference>
<dbReference type="Pfam" id="PF07534">
    <property type="entry name" value="TLD"/>
    <property type="match status" value="1"/>
</dbReference>
<sequence>MIIEELSQEIQSFFINNQNFWIHRILAEVLNAVVPRAATCHKLLNFCFDHIEHDASLVFKSRSFRVLDQSILLQIMRRDDLNIREIDIWNNLIRWIFFTCNRLQIESFDTFSQAFLFEDEKEFYSFKQMLDTFLPLIRFFEISTVDFVKYVQPFRSILPESLFSDLVKYHISGIIKSLNSETKFLSPRLPPITIDSLIIKPKHATLIASWIEGHPKIFDQNLRYKFRRLYRSSLNGIKTSSPKEFHKKCDNVGPTILVVKLQNSDEIIGGYNPMSSGWKRSWFNSSRGTKDAFLFSFSSRTSLKGARLIRVLPQYHESGIYDHFWDGPCFGLGPDLWVSVNNEKKLGKTMRRAYKENLMPKHENFCWEDWEIFQVVRKI</sequence>
<dbReference type="EMBL" id="CAJVPL010000773">
    <property type="protein sequence ID" value="CAG8528387.1"/>
    <property type="molecule type" value="Genomic_DNA"/>
</dbReference>
<comment type="caution">
    <text evidence="2">The sequence shown here is derived from an EMBL/GenBank/DDBJ whole genome shotgun (WGS) entry which is preliminary data.</text>
</comment>
<keyword evidence="3" id="KW-1185">Reference proteome</keyword>
<protein>
    <submittedName>
        <fullName evidence="2">539_t:CDS:1</fullName>
    </submittedName>
</protein>
<name>A0A9N9AG51_9GLOM</name>